<reference evidence="4 5" key="1">
    <citation type="submission" date="2020-04" db="EMBL/GenBank/DDBJ databases">
        <title>Genome-Wide Identification of 5-Methylcytosine Sites in Bacterial Genomes By High-Throughput Sequencing of MspJI Restriction Fragments.</title>
        <authorList>
            <person name="Wu V."/>
        </authorList>
    </citation>
    <scope>NUCLEOTIDE SEQUENCE [LARGE SCALE GENOMIC DNA]</scope>
    <source>
        <strain evidence="4 5">S2</strain>
    </source>
</reference>
<protein>
    <submittedName>
        <fullName evidence="4">Electron transfer flavoprotein subunit alpha/FixB family protein</fullName>
    </submittedName>
</protein>
<dbReference type="Gene3D" id="3.40.50.1220">
    <property type="entry name" value="TPP-binding domain"/>
    <property type="match status" value="1"/>
</dbReference>
<evidence type="ECO:0000256" key="2">
    <source>
        <dbReference type="PIRSR" id="PIRSR000089-1"/>
    </source>
</evidence>
<dbReference type="InterPro" id="IPR014730">
    <property type="entry name" value="ETF_a/b_N"/>
</dbReference>
<keyword evidence="2" id="KW-0274">FAD</keyword>
<dbReference type="PIRSF" id="PIRSF000089">
    <property type="entry name" value="Electra_flavoP_a"/>
    <property type="match status" value="1"/>
</dbReference>
<comment type="cofactor">
    <cofactor evidence="2">
        <name>FAD</name>
        <dbReference type="ChEBI" id="CHEBI:57692"/>
    </cofactor>
    <text evidence="2">Binds 1 FAD per dimer.</text>
</comment>
<reference evidence="4 5" key="2">
    <citation type="submission" date="2020-04" db="EMBL/GenBank/DDBJ databases">
        <authorList>
            <person name="Fomenkov A."/>
            <person name="Anton B.P."/>
            <person name="Roberts R.J."/>
        </authorList>
    </citation>
    <scope>NUCLEOTIDE SEQUENCE [LARGE SCALE GENOMIC DNA]</scope>
    <source>
        <strain evidence="4 5">S2</strain>
    </source>
</reference>
<dbReference type="SUPFAM" id="SSF52467">
    <property type="entry name" value="DHS-like NAD/FAD-binding domain"/>
    <property type="match status" value="1"/>
</dbReference>
<feature type="binding site" evidence="2">
    <location>
        <position position="214"/>
    </location>
    <ligand>
        <name>FAD</name>
        <dbReference type="ChEBI" id="CHEBI:57692"/>
    </ligand>
</feature>
<evidence type="ECO:0000313" key="4">
    <source>
        <dbReference type="EMBL" id="QIZ07522.1"/>
    </source>
</evidence>
<evidence type="ECO:0000259" key="3">
    <source>
        <dbReference type="SMART" id="SM00893"/>
    </source>
</evidence>
<dbReference type="PANTHER" id="PTHR43153:SF1">
    <property type="entry name" value="ELECTRON TRANSFER FLAVOPROTEIN SUBUNIT ALPHA, MITOCHONDRIAL"/>
    <property type="match status" value="1"/>
</dbReference>
<dbReference type="SMART" id="SM00893">
    <property type="entry name" value="ETF"/>
    <property type="match status" value="1"/>
</dbReference>
<feature type="binding site" evidence="2">
    <location>
        <position position="291"/>
    </location>
    <ligand>
        <name>FAD</name>
        <dbReference type="ChEBI" id="CHEBI:57692"/>
    </ligand>
</feature>
<dbReference type="Pfam" id="PF01012">
    <property type="entry name" value="ETF"/>
    <property type="match status" value="1"/>
</dbReference>
<gene>
    <name evidence="4" type="ORF">HFZ78_12930</name>
</gene>
<proteinExistence type="inferred from homology"/>
<dbReference type="GO" id="GO:0033539">
    <property type="term" value="P:fatty acid beta-oxidation using acyl-CoA dehydrogenase"/>
    <property type="evidence" value="ECO:0007669"/>
    <property type="project" value="TreeGrafter"/>
</dbReference>
<keyword evidence="2" id="KW-0285">Flavoprotein</keyword>
<dbReference type="Gene3D" id="3.40.50.620">
    <property type="entry name" value="HUPs"/>
    <property type="match status" value="1"/>
</dbReference>
<evidence type="ECO:0000256" key="1">
    <source>
        <dbReference type="ARBA" id="ARBA00005817"/>
    </source>
</evidence>
<feature type="binding site" evidence="2">
    <location>
        <begin position="270"/>
        <end position="277"/>
    </location>
    <ligand>
        <name>FAD</name>
        <dbReference type="ChEBI" id="CHEBI:57692"/>
    </ligand>
</feature>
<dbReference type="SUPFAM" id="SSF52402">
    <property type="entry name" value="Adenine nucleotide alpha hydrolases-like"/>
    <property type="match status" value="1"/>
</dbReference>
<dbReference type="InterPro" id="IPR014729">
    <property type="entry name" value="Rossmann-like_a/b/a_fold"/>
</dbReference>
<organism evidence="4 5">
    <name type="scientific">Priestia megaterium</name>
    <name type="common">Bacillus megaterium</name>
    <dbReference type="NCBI Taxonomy" id="1404"/>
    <lineage>
        <taxon>Bacteria</taxon>
        <taxon>Bacillati</taxon>
        <taxon>Bacillota</taxon>
        <taxon>Bacilli</taxon>
        <taxon>Bacillales</taxon>
        <taxon>Bacillaceae</taxon>
        <taxon>Priestia</taxon>
    </lineage>
</organism>
<dbReference type="GO" id="GO:0050660">
    <property type="term" value="F:flavin adenine dinucleotide binding"/>
    <property type="evidence" value="ECO:0007669"/>
    <property type="project" value="InterPro"/>
</dbReference>
<name>A0A6H1P248_PRIMG</name>
<feature type="binding site" evidence="2">
    <location>
        <begin position="239"/>
        <end position="240"/>
    </location>
    <ligand>
        <name>FAD</name>
        <dbReference type="ChEBI" id="CHEBI:57692"/>
    </ligand>
</feature>
<sequence>MSKILIYTNQQEESLSPGAKEALAFGSRLASATAGSVEAVLVGTATEAGAKEAIAFGASKVYTINNPLLSEYQVELYVDSLFSVFQQSSADVLLLSFDRMGKDLTGRLATRIGASAITEVTDFRTEGGKLTWVRPIYGDKAYGEYSTTRPKVVVGIRQKSQELAVPDSTRTGEIISVDYSVPVEVVLTKLVVKIQSALSDVRLEDAAIIVSGGRGLGGPEGFQDLQSLAELLGGTVGASRAACDAGWVPSNLQVGQTGAVVAPDLYIAVGISGASQHLAGITSAKNVVAINTDSEAPIFKRANLGVIADYKTVIPALTEKLKKVLV</sequence>
<accession>A0A6H1P248</accession>
<evidence type="ECO:0000313" key="5">
    <source>
        <dbReference type="Proteomes" id="UP000501868"/>
    </source>
</evidence>
<dbReference type="Pfam" id="PF00766">
    <property type="entry name" value="ETF_alpha"/>
    <property type="match status" value="1"/>
</dbReference>
<feature type="domain" description="Electron transfer flavoprotein alpha/beta-subunit N-terminal" evidence="3">
    <location>
        <begin position="4"/>
        <end position="194"/>
    </location>
</feature>
<dbReference type="Proteomes" id="UP000501868">
    <property type="component" value="Chromosome"/>
</dbReference>
<dbReference type="GO" id="GO:0009055">
    <property type="term" value="F:electron transfer activity"/>
    <property type="evidence" value="ECO:0007669"/>
    <property type="project" value="InterPro"/>
</dbReference>
<feature type="binding site" evidence="2">
    <location>
        <begin position="253"/>
        <end position="257"/>
    </location>
    <ligand>
        <name>FAD</name>
        <dbReference type="ChEBI" id="CHEBI:57692"/>
    </ligand>
</feature>
<dbReference type="EMBL" id="CP051128">
    <property type="protein sequence ID" value="QIZ07522.1"/>
    <property type="molecule type" value="Genomic_DNA"/>
</dbReference>
<dbReference type="AlphaFoldDB" id="A0A6H1P248"/>
<dbReference type="InterPro" id="IPR014731">
    <property type="entry name" value="ETF_asu_C"/>
</dbReference>
<dbReference type="InterPro" id="IPR029035">
    <property type="entry name" value="DHS-like_NAD/FAD-binding_dom"/>
</dbReference>
<dbReference type="PANTHER" id="PTHR43153">
    <property type="entry name" value="ELECTRON TRANSFER FLAVOPROTEIN ALPHA"/>
    <property type="match status" value="1"/>
</dbReference>
<comment type="similarity">
    <text evidence="1">Belongs to the ETF alpha-subunit/FixB family.</text>
</comment>
<dbReference type="InterPro" id="IPR001308">
    <property type="entry name" value="ETF_a/FixB"/>
</dbReference>